<organism evidence="1 2">
    <name type="scientific">Cervus elaphus hippelaphus</name>
    <name type="common">European red deer</name>
    <dbReference type="NCBI Taxonomy" id="46360"/>
    <lineage>
        <taxon>Eukaryota</taxon>
        <taxon>Metazoa</taxon>
        <taxon>Chordata</taxon>
        <taxon>Craniata</taxon>
        <taxon>Vertebrata</taxon>
        <taxon>Euteleostomi</taxon>
        <taxon>Mammalia</taxon>
        <taxon>Eutheria</taxon>
        <taxon>Laurasiatheria</taxon>
        <taxon>Artiodactyla</taxon>
        <taxon>Ruminantia</taxon>
        <taxon>Pecora</taxon>
        <taxon>Cervidae</taxon>
        <taxon>Cervinae</taxon>
        <taxon>Cervus</taxon>
    </lineage>
</organism>
<proteinExistence type="predicted"/>
<reference evidence="1 2" key="1">
    <citation type="journal article" date="2018" name="Mol. Genet. Genomics">
        <title>The red deer Cervus elaphus genome CerEla1.0: sequencing, annotating, genes, and chromosomes.</title>
        <authorList>
            <person name="Bana N.A."/>
            <person name="Nyiri A."/>
            <person name="Nagy J."/>
            <person name="Frank K."/>
            <person name="Nagy T."/>
            <person name="Steger V."/>
            <person name="Schiller M."/>
            <person name="Lakatos P."/>
            <person name="Sugar L."/>
            <person name="Horn P."/>
            <person name="Barta E."/>
            <person name="Orosz L."/>
        </authorList>
    </citation>
    <scope>NUCLEOTIDE SEQUENCE [LARGE SCALE GENOMIC DNA]</scope>
    <source>
        <strain evidence="1">Hungarian</strain>
    </source>
</reference>
<name>A0A212CF56_CEREH</name>
<comment type="caution">
    <text evidence="1">The sequence shown here is derived from an EMBL/GenBank/DDBJ whole genome shotgun (WGS) entry which is preliminary data.</text>
</comment>
<evidence type="ECO:0000313" key="1">
    <source>
        <dbReference type="EMBL" id="OWK04617.1"/>
    </source>
</evidence>
<feature type="non-terminal residue" evidence="1">
    <location>
        <position position="1"/>
    </location>
</feature>
<dbReference type="EMBL" id="MKHE01000020">
    <property type="protein sequence ID" value="OWK04617.1"/>
    <property type="molecule type" value="Genomic_DNA"/>
</dbReference>
<gene>
    <name evidence="1" type="ORF">Celaphus_00002207</name>
</gene>
<evidence type="ECO:0000313" key="2">
    <source>
        <dbReference type="Proteomes" id="UP000242450"/>
    </source>
</evidence>
<dbReference type="Proteomes" id="UP000242450">
    <property type="component" value="Chromosome 20"/>
</dbReference>
<sequence>SPEGRRCSSAGFLRLLPVGANTTPSLCHIAAHTCCIPLCEARASASQARLSLQLSGSPGGSPAGTQADAAVFPGAVSTIPSSRPPGS</sequence>
<accession>A0A212CF56</accession>
<keyword evidence="2" id="KW-1185">Reference proteome</keyword>
<protein>
    <submittedName>
        <fullName evidence="1">Uncharacterized protein</fullName>
    </submittedName>
</protein>
<dbReference type="AlphaFoldDB" id="A0A212CF56"/>